<dbReference type="AlphaFoldDB" id="A0A841CVX7"/>
<evidence type="ECO:0000313" key="1">
    <source>
        <dbReference type="EMBL" id="MBB5962542.1"/>
    </source>
</evidence>
<organism evidence="1 2">
    <name type="scientific">Planomonospora venezuelensis</name>
    <dbReference type="NCBI Taxonomy" id="1999"/>
    <lineage>
        <taxon>Bacteria</taxon>
        <taxon>Bacillati</taxon>
        <taxon>Actinomycetota</taxon>
        <taxon>Actinomycetes</taxon>
        <taxon>Streptosporangiales</taxon>
        <taxon>Streptosporangiaceae</taxon>
        <taxon>Planomonospora</taxon>
    </lineage>
</organism>
<proteinExistence type="predicted"/>
<comment type="caution">
    <text evidence="1">The sequence shown here is derived from an EMBL/GenBank/DDBJ whole genome shotgun (WGS) entry which is preliminary data.</text>
</comment>
<dbReference type="Proteomes" id="UP000562352">
    <property type="component" value="Unassembled WGS sequence"/>
</dbReference>
<reference evidence="1 2" key="1">
    <citation type="submission" date="2020-08" db="EMBL/GenBank/DDBJ databases">
        <title>Genomic Encyclopedia of Type Strains, Phase III (KMG-III): the genomes of soil and plant-associated and newly described type strains.</title>
        <authorList>
            <person name="Whitman W."/>
        </authorList>
    </citation>
    <scope>NUCLEOTIDE SEQUENCE [LARGE SCALE GENOMIC DNA]</scope>
    <source>
        <strain evidence="1 2">CECT 3303</strain>
    </source>
</reference>
<gene>
    <name evidence="1" type="ORF">FHS22_001803</name>
</gene>
<keyword evidence="2" id="KW-1185">Reference proteome</keyword>
<name>A0A841CVX7_PLAVE</name>
<protein>
    <submittedName>
        <fullName evidence="1">Uncharacterized protein</fullName>
    </submittedName>
</protein>
<dbReference type="RefSeq" id="WP_184940050.1">
    <property type="nucleotide sequence ID" value="NZ_BAAAWZ010000001.1"/>
</dbReference>
<dbReference type="EMBL" id="JACHJJ010000004">
    <property type="protein sequence ID" value="MBB5962542.1"/>
    <property type="molecule type" value="Genomic_DNA"/>
</dbReference>
<evidence type="ECO:0000313" key="2">
    <source>
        <dbReference type="Proteomes" id="UP000562352"/>
    </source>
</evidence>
<accession>A0A841CVX7</accession>
<sequence>MDAFVLGVVSSLLATALTIAGSWAFSTRSRQWPVALLSRVTGLGVRYVFPRQRLAAQQLAAELARARWVRVLAGRGNELTRDGFASVWEDAGRRLESVQVLLPDVDLGSDSWLARREAEIRRVDLGFSPGLLTEQVRTNAAYVSEVARHHENVLLRFYNLPNVHRIVITDNVAYLTMYRQTEHGRNSPCVVARRPGLMYDYALLLFATAWDHSRPAE</sequence>